<evidence type="ECO:0000256" key="1">
    <source>
        <dbReference type="SAM" id="MobiDB-lite"/>
    </source>
</evidence>
<dbReference type="VEuPathDB" id="FungiDB:BDBG_16116"/>
<feature type="compositionally biased region" description="Basic and acidic residues" evidence="1">
    <location>
        <begin position="46"/>
        <end position="66"/>
    </location>
</feature>
<proteinExistence type="predicted"/>
<gene>
    <name evidence="2" type="ORF">BDBG_16116</name>
</gene>
<keyword evidence="3" id="KW-1185">Reference proteome</keyword>
<dbReference type="RefSeq" id="XP_031575832.1">
    <property type="nucleotide sequence ID" value="XM_031724127.1"/>
</dbReference>
<dbReference type="EMBL" id="GG657448">
    <property type="protein sequence ID" value="OAT03821.1"/>
    <property type="molecule type" value="Genomic_DNA"/>
</dbReference>
<dbReference type="AlphaFoldDB" id="A0A179UA14"/>
<accession>A0A179UA14</accession>
<evidence type="ECO:0000313" key="3">
    <source>
        <dbReference type="Proteomes" id="UP000002038"/>
    </source>
</evidence>
<name>A0A179UA14_BLAGS</name>
<dbReference type="GeneID" id="42528337"/>
<feature type="region of interest" description="Disordered" evidence="1">
    <location>
        <begin position="37"/>
        <end position="66"/>
    </location>
</feature>
<dbReference type="Proteomes" id="UP000002038">
    <property type="component" value="Unassembled WGS sequence"/>
</dbReference>
<evidence type="ECO:0000313" key="2">
    <source>
        <dbReference type="EMBL" id="OAT03821.1"/>
    </source>
</evidence>
<dbReference type="KEGG" id="bgh:BDBG_16116"/>
<reference evidence="3" key="1">
    <citation type="journal article" date="2015" name="PLoS Genet.">
        <title>The dynamic genome and transcriptome of the human fungal pathogen Blastomyces and close relative Emmonsia.</title>
        <authorList>
            <person name="Munoz J.F."/>
            <person name="Gauthier G.M."/>
            <person name="Desjardins C.A."/>
            <person name="Gallo J.E."/>
            <person name="Holder J."/>
            <person name="Sullivan T.D."/>
            <person name="Marty A.J."/>
            <person name="Carmen J.C."/>
            <person name="Chen Z."/>
            <person name="Ding L."/>
            <person name="Gujja S."/>
            <person name="Magrini V."/>
            <person name="Misas E."/>
            <person name="Mitreva M."/>
            <person name="Priest M."/>
            <person name="Saif S."/>
            <person name="Whiston E.A."/>
            <person name="Young S."/>
            <person name="Zeng Q."/>
            <person name="Goldman W.E."/>
            <person name="Mardis E.R."/>
            <person name="Taylor J.W."/>
            <person name="McEwen J.G."/>
            <person name="Clay O.K."/>
            <person name="Klein B.S."/>
            <person name="Cuomo C.A."/>
        </authorList>
    </citation>
    <scope>NUCLEOTIDE SEQUENCE [LARGE SCALE GENOMIC DNA]</scope>
    <source>
        <strain evidence="3">SLH14081</strain>
    </source>
</reference>
<protein>
    <submittedName>
        <fullName evidence="2">Uncharacterized protein</fullName>
    </submittedName>
</protein>
<sequence length="90" mass="10701">MNQIDKDNLKSLEEDFMRLYCDILLHLSTVKNSSTEFMKNPVNNAQDKDKKDKDNNNNKDKNTEFKPECRDNVARTCYHYQKIDHIQTDC</sequence>
<organism evidence="2 3">
    <name type="scientific">Blastomyces gilchristii (strain SLH14081)</name>
    <name type="common">Blastomyces dermatitidis</name>
    <dbReference type="NCBI Taxonomy" id="559298"/>
    <lineage>
        <taxon>Eukaryota</taxon>
        <taxon>Fungi</taxon>
        <taxon>Dikarya</taxon>
        <taxon>Ascomycota</taxon>
        <taxon>Pezizomycotina</taxon>
        <taxon>Eurotiomycetes</taxon>
        <taxon>Eurotiomycetidae</taxon>
        <taxon>Onygenales</taxon>
        <taxon>Ajellomycetaceae</taxon>
        <taxon>Blastomyces</taxon>
    </lineage>
</organism>